<sequence>MPHRRPDGATMSSTPRSSAGRAPDMADVAALAGVSKQTVSRALSNHPNVTALTRAKVEEAVAQLGYRRNAAASMLSSGRSRTIGVVSMPTLNYSSAVISYSMERAARAAGYAVSMATTTSLSPEAIAEAMSRLAEQAVEGIVLVVPLLVGSDATEEISRRIPTVTIDGSRSASTQVVAVDQTSVGRLATEHLLSLGHDTVWHLAGPGEWVEAGERESGWRAALQAAGRDVPPILRGDWSPESGYQAGLLLARMPEVTSVFASSDEMAFGVIRALHEQGRRVPDDVSVIGVDDIALAAYCSPALTTVAQPFEEIGRLAVDHLIEVIVDPDSTPPAPTTVAASLVVRGSTAPPA</sequence>
<dbReference type="InterPro" id="IPR046335">
    <property type="entry name" value="LacI/GalR-like_sensor"/>
</dbReference>
<keyword evidence="3" id="KW-0804">Transcription</keyword>
<evidence type="ECO:0000256" key="2">
    <source>
        <dbReference type="ARBA" id="ARBA00023125"/>
    </source>
</evidence>
<dbReference type="Gene3D" id="3.40.50.2300">
    <property type="match status" value="2"/>
</dbReference>
<dbReference type="EMBL" id="FSRJ01000004">
    <property type="protein sequence ID" value="SIO16363.1"/>
    <property type="molecule type" value="Genomic_DNA"/>
</dbReference>
<evidence type="ECO:0000256" key="3">
    <source>
        <dbReference type="ARBA" id="ARBA00023163"/>
    </source>
</evidence>
<keyword evidence="2 6" id="KW-0238">DNA-binding</keyword>
<dbReference type="Pfam" id="PF00356">
    <property type="entry name" value="LacI"/>
    <property type="match status" value="1"/>
</dbReference>
<dbReference type="InterPro" id="IPR000843">
    <property type="entry name" value="HTH_LacI"/>
</dbReference>
<dbReference type="PROSITE" id="PS00356">
    <property type="entry name" value="HTH_LACI_1"/>
    <property type="match status" value="1"/>
</dbReference>
<dbReference type="GO" id="GO:0003700">
    <property type="term" value="F:DNA-binding transcription factor activity"/>
    <property type="evidence" value="ECO:0007669"/>
    <property type="project" value="TreeGrafter"/>
</dbReference>
<dbReference type="InterPro" id="IPR010982">
    <property type="entry name" value="Lambda_DNA-bd_dom_sf"/>
</dbReference>
<feature type="region of interest" description="Disordered" evidence="4">
    <location>
        <begin position="1"/>
        <end position="23"/>
    </location>
</feature>
<dbReference type="Proteomes" id="UP000184699">
    <property type="component" value="Unassembled WGS sequence"/>
</dbReference>
<reference evidence="7" key="1">
    <citation type="submission" date="2016-11" db="EMBL/GenBank/DDBJ databases">
        <authorList>
            <person name="Varghese N."/>
            <person name="Submissions S."/>
        </authorList>
    </citation>
    <scope>NUCLEOTIDE SEQUENCE [LARGE SCALE GENOMIC DNA]</scope>
    <source>
        <strain evidence="7">DSM 8595</strain>
    </source>
</reference>
<dbReference type="PROSITE" id="PS50932">
    <property type="entry name" value="HTH_LACI_2"/>
    <property type="match status" value="1"/>
</dbReference>
<dbReference type="PANTHER" id="PTHR30146">
    <property type="entry name" value="LACI-RELATED TRANSCRIPTIONAL REPRESSOR"/>
    <property type="match status" value="1"/>
</dbReference>
<evidence type="ECO:0000313" key="7">
    <source>
        <dbReference type="Proteomes" id="UP000184699"/>
    </source>
</evidence>
<dbReference type="CDD" id="cd01574">
    <property type="entry name" value="PBP1_LacI"/>
    <property type="match status" value="1"/>
</dbReference>
<dbReference type="CDD" id="cd01392">
    <property type="entry name" value="HTH_LacI"/>
    <property type="match status" value="1"/>
</dbReference>
<feature type="domain" description="HTH lacI-type" evidence="5">
    <location>
        <begin position="23"/>
        <end position="77"/>
    </location>
</feature>
<dbReference type="SUPFAM" id="SSF53822">
    <property type="entry name" value="Periplasmic binding protein-like I"/>
    <property type="match status" value="1"/>
</dbReference>
<evidence type="ECO:0000313" key="6">
    <source>
        <dbReference type="EMBL" id="SIO16363.1"/>
    </source>
</evidence>
<gene>
    <name evidence="6" type="ORF">SAMN05443544_2999</name>
</gene>
<name>A0A1N6H9C5_9MICO</name>
<dbReference type="GO" id="GO:0000976">
    <property type="term" value="F:transcription cis-regulatory region binding"/>
    <property type="evidence" value="ECO:0007669"/>
    <property type="project" value="TreeGrafter"/>
</dbReference>
<organism evidence="6 7">
    <name type="scientific">Agromyces cerinus subsp. cerinus</name>
    <dbReference type="NCBI Taxonomy" id="232089"/>
    <lineage>
        <taxon>Bacteria</taxon>
        <taxon>Bacillati</taxon>
        <taxon>Actinomycetota</taxon>
        <taxon>Actinomycetes</taxon>
        <taxon>Micrococcales</taxon>
        <taxon>Microbacteriaceae</taxon>
        <taxon>Agromyces</taxon>
    </lineage>
</organism>
<dbReference type="SUPFAM" id="SSF47413">
    <property type="entry name" value="lambda repressor-like DNA-binding domains"/>
    <property type="match status" value="1"/>
</dbReference>
<evidence type="ECO:0000256" key="1">
    <source>
        <dbReference type="ARBA" id="ARBA00023015"/>
    </source>
</evidence>
<keyword evidence="7" id="KW-1185">Reference proteome</keyword>
<dbReference type="SMART" id="SM00354">
    <property type="entry name" value="HTH_LACI"/>
    <property type="match status" value="1"/>
</dbReference>
<protein>
    <submittedName>
        <fullName evidence="6">DNA-binding transcriptional regulator, LacI/PurR family</fullName>
    </submittedName>
</protein>
<dbReference type="STRING" id="232089.SAMN05443544_2999"/>
<dbReference type="Pfam" id="PF13377">
    <property type="entry name" value="Peripla_BP_3"/>
    <property type="match status" value="1"/>
</dbReference>
<dbReference type="AlphaFoldDB" id="A0A1N6H9C5"/>
<evidence type="ECO:0000256" key="4">
    <source>
        <dbReference type="SAM" id="MobiDB-lite"/>
    </source>
</evidence>
<keyword evidence="1" id="KW-0805">Transcription regulation</keyword>
<accession>A0A1N6H9C5</accession>
<dbReference type="Gene3D" id="1.10.260.40">
    <property type="entry name" value="lambda repressor-like DNA-binding domains"/>
    <property type="match status" value="1"/>
</dbReference>
<dbReference type="InterPro" id="IPR028082">
    <property type="entry name" value="Peripla_BP_I"/>
</dbReference>
<evidence type="ECO:0000259" key="5">
    <source>
        <dbReference type="PROSITE" id="PS50932"/>
    </source>
</evidence>
<dbReference type="PANTHER" id="PTHR30146:SF109">
    <property type="entry name" value="HTH-TYPE TRANSCRIPTIONAL REGULATOR GALS"/>
    <property type="match status" value="1"/>
</dbReference>
<proteinExistence type="predicted"/>